<accession>A0A3R6A2W8</accession>
<sequence>MRKEYDIKKLNPKKNPYSKRIEKQVNINIASSVEEGLRINVLTDQKQCDSMRLEKGALPIDG</sequence>
<dbReference type="Proteomes" id="UP000478483">
    <property type="component" value="Unassembled WGS sequence"/>
</dbReference>
<gene>
    <name evidence="2" type="ORF">DW927_16490</name>
    <name evidence="1" type="ORF">GMD50_16325</name>
</gene>
<name>A0A3R6A2W8_9FIRM</name>
<evidence type="ECO:0000313" key="3">
    <source>
        <dbReference type="Proteomes" id="UP000284465"/>
    </source>
</evidence>
<dbReference type="EMBL" id="WNAJ01000024">
    <property type="protein sequence ID" value="MTR86575.1"/>
    <property type="molecule type" value="Genomic_DNA"/>
</dbReference>
<organism evidence="2 3">
    <name type="scientific">Roseburia intestinalis</name>
    <dbReference type="NCBI Taxonomy" id="166486"/>
    <lineage>
        <taxon>Bacteria</taxon>
        <taxon>Bacillati</taxon>
        <taxon>Bacillota</taxon>
        <taxon>Clostridia</taxon>
        <taxon>Lachnospirales</taxon>
        <taxon>Lachnospiraceae</taxon>
        <taxon>Roseburia</taxon>
    </lineage>
</organism>
<evidence type="ECO:0000313" key="1">
    <source>
        <dbReference type="EMBL" id="MTR86575.1"/>
    </source>
</evidence>
<evidence type="ECO:0000313" key="4">
    <source>
        <dbReference type="Proteomes" id="UP000478483"/>
    </source>
</evidence>
<dbReference type="AlphaFoldDB" id="A0A3R6A2W8"/>
<protein>
    <submittedName>
        <fullName evidence="2">Uncharacterized protein</fullName>
    </submittedName>
</protein>
<reference evidence="1 4" key="2">
    <citation type="journal article" date="2019" name="Nat. Med.">
        <title>A library of human gut bacterial isolates paired with longitudinal multiomics data enables mechanistic microbiome research.</title>
        <authorList>
            <person name="Poyet M."/>
            <person name="Groussin M."/>
            <person name="Gibbons S.M."/>
            <person name="Avila-Pacheco J."/>
            <person name="Jiang X."/>
            <person name="Kearney S.M."/>
            <person name="Perrotta A.R."/>
            <person name="Berdy B."/>
            <person name="Zhao S."/>
            <person name="Lieberman T.D."/>
            <person name="Swanson P.K."/>
            <person name="Smith M."/>
            <person name="Roesemann S."/>
            <person name="Alexander J.E."/>
            <person name="Rich S.A."/>
            <person name="Livny J."/>
            <person name="Vlamakis H."/>
            <person name="Clish C."/>
            <person name="Bullock K."/>
            <person name="Deik A."/>
            <person name="Scott J."/>
            <person name="Pierce K.A."/>
            <person name="Xavier R.J."/>
            <person name="Alm E.J."/>
        </authorList>
    </citation>
    <scope>NUCLEOTIDE SEQUENCE [LARGE SCALE GENOMIC DNA]</scope>
    <source>
        <strain evidence="1 4">BIOML-A1</strain>
    </source>
</reference>
<proteinExistence type="predicted"/>
<evidence type="ECO:0000313" key="2">
    <source>
        <dbReference type="EMBL" id="RHA64827.1"/>
    </source>
</evidence>
<reference evidence="2 3" key="1">
    <citation type="submission" date="2018-08" db="EMBL/GenBank/DDBJ databases">
        <title>A genome reference for cultivated species of the human gut microbiota.</title>
        <authorList>
            <person name="Zou Y."/>
            <person name="Xue W."/>
            <person name="Luo G."/>
        </authorList>
    </citation>
    <scope>NUCLEOTIDE SEQUENCE [LARGE SCALE GENOMIC DNA]</scope>
    <source>
        <strain evidence="2 3">AM43-11</strain>
    </source>
</reference>
<comment type="caution">
    <text evidence="2">The sequence shown here is derived from an EMBL/GenBank/DDBJ whole genome shotgun (WGS) entry which is preliminary data.</text>
</comment>
<dbReference type="EMBL" id="QSFP01000026">
    <property type="protein sequence ID" value="RHA64827.1"/>
    <property type="molecule type" value="Genomic_DNA"/>
</dbReference>
<dbReference type="Proteomes" id="UP000284465">
    <property type="component" value="Unassembled WGS sequence"/>
</dbReference>